<feature type="transmembrane region" description="Helical" evidence="1">
    <location>
        <begin position="54"/>
        <end position="73"/>
    </location>
</feature>
<gene>
    <name evidence="2" type="ORF">H9785_04825</name>
</gene>
<keyword evidence="1" id="KW-0472">Membrane</keyword>
<reference evidence="2" key="2">
    <citation type="submission" date="2021-04" db="EMBL/GenBank/DDBJ databases">
        <authorList>
            <person name="Gilroy R."/>
        </authorList>
    </citation>
    <scope>NUCLEOTIDE SEQUENCE</scope>
    <source>
        <strain evidence="2">ChiHecec1B25-7008</strain>
    </source>
</reference>
<keyword evidence="1" id="KW-0812">Transmembrane</keyword>
<name>A0A9D2HRW7_9BACE</name>
<sequence>MKKNNFSEIERLLAPRCTFHASRHLSRRVMDSAAGLPGTVPVGDTDTVRRMRPWSMAAAGLAAALVLFGAVAVTRPGAIPAMAAESLFAKASDYFTHTDGYTLRFEVRTRQSDNFSYTNPALGFVEHVMSVGEDGRWRLDKEGRSAAFDGQYVRVWFPAQGWGWKMDAGSAAGVLEQFAPLRDIGGMMNFLEQYAAARDDVRFTRRDRDGEVVLTLRAPALGDFSNAYSRNSSIEESRTRQTYVFSSDDGRLLSAEIDAMLLGVLPRTILRLEAIDYDAVIAQSDMEVPTGFEWIDDTSEGLSRLAESLPVGDYAGIAADEAVRRMFSAMASWDERSLGVILRGRPLRTLEEKWSGCELLECGGPFTSGQYAGVFVPCKVRLADGKTERLKLALRNDDGLGAWKIDGGL</sequence>
<organism evidence="2 3">
    <name type="scientific">Candidatus Bacteroides intestinavium</name>
    <dbReference type="NCBI Taxonomy" id="2838469"/>
    <lineage>
        <taxon>Bacteria</taxon>
        <taxon>Pseudomonadati</taxon>
        <taxon>Bacteroidota</taxon>
        <taxon>Bacteroidia</taxon>
        <taxon>Bacteroidales</taxon>
        <taxon>Bacteroidaceae</taxon>
        <taxon>Bacteroides</taxon>
    </lineage>
</organism>
<dbReference type="Proteomes" id="UP000823860">
    <property type="component" value="Unassembled WGS sequence"/>
</dbReference>
<accession>A0A9D2HRW7</accession>
<evidence type="ECO:0000313" key="2">
    <source>
        <dbReference type="EMBL" id="HJA83276.1"/>
    </source>
</evidence>
<protein>
    <submittedName>
        <fullName evidence="2">Uncharacterized protein</fullName>
    </submittedName>
</protein>
<dbReference type="AlphaFoldDB" id="A0A9D2HRW7"/>
<dbReference type="EMBL" id="DWZE01000060">
    <property type="protein sequence ID" value="HJA83276.1"/>
    <property type="molecule type" value="Genomic_DNA"/>
</dbReference>
<evidence type="ECO:0000313" key="3">
    <source>
        <dbReference type="Proteomes" id="UP000823860"/>
    </source>
</evidence>
<keyword evidence="1" id="KW-1133">Transmembrane helix</keyword>
<comment type="caution">
    <text evidence="2">The sequence shown here is derived from an EMBL/GenBank/DDBJ whole genome shotgun (WGS) entry which is preliminary data.</text>
</comment>
<proteinExistence type="predicted"/>
<evidence type="ECO:0000256" key="1">
    <source>
        <dbReference type="SAM" id="Phobius"/>
    </source>
</evidence>
<reference evidence="2" key="1">
    <citation type="journal article" date="2021" name="PeerJ">
        <title>Extensive microbial diversity within the chicken gut microbiome revealed by metagenomics and culture.</title>
        <authorList>
            <person name="Gilroy R."/>
            <person name="Ravi A."/>
            <person name="Getino M."/>
            <person name="Pursley I."/>
            <person name="Horton D.L."/>
            <person name="Alikhan N.F."/>
            <person name="Baker D."/>
            <person name="Gharbi K."/>
            <person name="Hall N."/>
            <person name="Watson M."/>
            <person name="Adriaenssens E.M."/>
            <person name="Foster-Nyarko E."/>
            <person name="Jarju S."/>
            <person name="Secka A."/>
            <person name="Antonio M."/>
            <person name="Oren A."/>
            <person name="Chaudhuri R.R."/>
            <person name="La Ragione R."/>
            <person name="Hildebrand F."/>
            <person name="Pallen M.J."/>
        </authorList>
    </citation>
    <scope>NUCLEOTIDE SEQUENCE</scope>
    <source>
        <strain evidence="2">ChiHecec1B25-7008</strain>
    </source>
</reference>